<evidence type="ECO:0000313" key="1">
    <source>
        <dbReference type="EMBL" id="SEH09056.1"/>
    </source>
</evidence>
<dbReference type="AlphaFoldDB" id="A0A1H6FIX2"/>
<dbReference type="EMBL" id="FMSV02000558">
    <property type="protein sequence ID" value="SEH09056.1"/>
    <property type="molecule type" value="Genomic_DNA"/>
</dbReference>
<accession>A0A1H6FIX2</accession>
<dbReference type="RefSeq" id="WP_103922553.1">
    <property type="nucleotide sequence ID" value="NZ_FMSV02000558.1"/>
</dbReference>
<reference evidence="1 2" key="1">
    <citation type="submission" date="2016-10" db="EMBL/GenBank/DDBJ databases">
        <authorList>
            <person name="de Groot N.N."/>
        </authorList>
    </citation>
    <scope>NUCLEOTIDE SEQUENCE [LARGE SCALE GENOMIC DNA]</scope>
    <source>
        <strain evidence="1">MBHS1</strain>
    </source>
</reference>
<dbReference type="OrthoDB" id="1793581at2"/>
<gene>
    <name evidence="1" type="ORF">MBHS_04949</name>
</gene>
<dbReference type="Pfam" id="PF12784">
    <property type="entry name" value="PDDEXK_2"/>
    <property type="match status" value="1"/>
</dbReference>
<dbReference type="InterPro" id="IPR010106">
    <property type="entry name" value="RpnA"/>
</dbReference>
<name>A0A1H6FIX2_9GAMM</name>
<dbReference type="Proteomes" id="UP000236724">
    <property type="component" value="Unassembled WGS sequence"/>
</dbReference>
<dbReference type="PANTHER" id="PTHR41317">
    <property type="entry name" value="PD-(D_E)XK NUCLEASE FAMILY TRANSPOSASE"/>
    <property type="match status" value="1"/>
</dbReference>
<sequence>MCQQKIKETPVIRFDWAIKYLLRDKANFDVLEGFLSAVLNRDIQILQILESESNQYHDTDKFNRVDLLAENQAGEKLIIEVQNNREVHYLERLLYGTSRLIVDNMKLGYPYKAIKKVISINILYFFLGESLDDYVYYGKTEFRGIHSHQLLKLKRKQQDTLTTLESYKIFPEYYLIEVEKFQDVINSDLDEWIYFLKHEAIRDDFKAKNINKAKEKLDYLKLPDTKRKDYERYMENLAREKDMIDSAHEDGKAEGKIETAQKMRKDGLELALISKYTGLSIAEIKQLDVN</sequence>
<dbReference type="PANTHER" id="PTHR41317:SF1">
    <property type="entry name" value="PD-(D_E)XK NUCLEASE FAMILY TRANSPOSASE"/>
    <property type="match status" value="1"/>
</dbReference>
<protein>
    <submittedName>
        <fullName evidence="1">PD-(D/E)XK nuclease family transposase</fullName>
    </submittedName>
</protein>
<dbReference type="NCBIfam" id="TIGR01784">
    <property type="entry name" value="T_den_put_tspse"/>
    <property type="match status" value="1"/>
</dbReference>
<evidence type="ECO:0000313" key="2">
    <source>
        <dbReference type="Proteomes" id="UP000236724"/>
    </source>
</evidence>
<proteinExistence type="predicted"/>
<organism evidence="1 2">
    <name type="scientific">Candidatus Venteria ishoeyi</name>
    <dbReference type="NCBI Taxonomy" id="1899563"/>
    <lineage>
        <taxon>Bacteria</taxon>
        <taxon>Pseudomonadati</taxon>
        <taxon>Pseudomonadota</taxon>
        <taxon>Gammaproteobacteria</taxon>
        <taxon>Thiotrichales</taxon>
        <taxon>Thiotrichaceae</taxon>
        <taxon>Venteria</taxon>
    </lineage>
</organism>
<keyword evidence="2" id="KW-1185">Reference proteome</keyword>